<keyword evidence="2" id="KW-1185">Reference proteome</keyword>
<dbReference type="EMBL" id="HG322949">
    <property type="protein sequence ID" value="CDG84307.1"/>
    <property type="molecule type" value="Genomic_DNA"/>
</dbReference>
<dbReference type="Proteomes" id="UP000027604">
    <property type="component" value="Chromosome I"/>
</dbReference>
<gene>
    <name evidence="1" type="ORF">GJA_3692</name>
</gene>
<evidence type="ECO:0000313" key="1">
    <source>
        <dbReference type="EMBL" id="CDG84307.1"/>
    </source>
</evidence>
<protein>
    <submittedName>
        <fullName evidence="1">Uncharacterized protein</fullName>
    </submittedName>
</protein>
<evidence type="ECO:0000313" key="2">
    <source>
        <dbReference type="Proteomes" id="UP000027604"/>
    </source>
</evidence>
<reference evidence="1 2" key="1">
    <citation type="journal article" date="2015" name="Genome Announc.">
        <title>Genome Sequence of Mushroom Soft-Rot Pathogen Janthinobacterium agaricidamnosum.</title>
        <authorList>
            <person name="Graupner K."/>
            <person name="Lackner G."/>
            <person name="Hertweck C."/>
        </authorList>
    </citation>
    <scope>NUCLEOTIDE SEQUENCE [LARGE SCALE GENOMIC DNA]</scope>
    <source>
        <strain evidence="2">NBRC 102515 / DSM 9628</strain>
    </source>
</reference>
<dbReference type="AlphaFoldDB" id="W0VAK9"/>
<dbReference type="STRING" id="1349767.GJA_3692"/>
<organism evidence="1 2">
    <name type="scientific">Janthinobacterium agaricidamnosum NBRC 102515 = DSM 9628</name>
    <dbReference type="NCBI Taxonomy" id="1349767"/>
    <lineage>
        <taxon>Bacteria</taxon>
        <taxon>Pseudomonadati</taxon>
        <taxon>Pseudomonadota</taxon>
        <taxon>Betaproteobacteria</taxon>
        <taxon>Burkholderiales</taxon>
        <taxon>Oxalobacteraceae</taxon>
        <taxon>Janthinobacterium</taxon>
    </lineage>
</organism>
<sequence>MVKPTAALANAAQIEQLADGLSLLADALHGQLVRALRKRAADHGNGISQQEAQQLFDIEVGLRQQAMTLHLDAAIHAIAGLQVSQDSVLKLAEAARIKIAKLDKARDLLGIGTSLLELAGAIVGGKLDKVASTFKDVKSQLQDLQQVPPSSS</sequence>
<dbReference type="HOGENOM" id="CLU_1719886_0_0_4"/>
<dbReference type="PATRIC" id="fig|1349767.4.peg.282"/>
<name>W0VAK9_9BURK</name>
<dbReference type="KEGG" id="jag:GJA_3692"/>
<dbReference type="RefSeq" id="WP_051781020.1">
    <property type="nucleotide sequence ID" value="NZ_BCTH01000099.1"/>
</dbReference>
<accession>W0VAK9</accession>
<proteinExistence type="predicted"/>